<sequence length="274" mass="28492">MTTSTSTPAPARARGGGLLSLIALEYRKLIDFRSVKLAVVVLLLLPWVWSFAPALQQVYNLVLVSGYQMPTLSLLTVMEFILPLLVSVTAAELIGAEVGAGTLAPLLLRPVSRNRVLTAKLVVALSYPFALLLVLLLASLLAGARFGLGGFAGGTGLGPGGFTGVGLIAPAAALAEIGRAYLIAAMSLMPIAALALLFAVTYLNTAAAALATIATLGVMRLLVVFPVLGQVLLTTHLDAYAARPETVATSLLVLLGYTALMVTGALLLFRRKDL</sequence>
<evidence type="ECO:0000313" key="3">
    <source>
        <dbReference type="Proteomes" id="UP000569951"/>
    </source>
</evidence>
<feature type="transmembrane region" description="Helical" evidence="1">
    <location>
        <begin position="120"/>
        <end position="142"/>
    </location>
</feature>
<feature type="transmembrane region" description="Helical" evidence="1">
    <location>
        <begin position="180"/>
        <end position="200"/>
    </location>
</feature>
<keyword evidence="1" id="KW-0472">Membrane</keyword>
<keyword evidence="3" id="KW-1185">Reference proteome</keyword>
<feature type="transmembrane region" description="Helical" evidence="1">
    <location>
        <begin position="37"/>
        <end position="60"/>
    </location>
</feature>
<keyword evidence="1" id="KW-0812">Transmembrane</keyword>
<gene>
    <name evidence="2" type="ORF">HNR42_003401</name>
</gene>
<dbReference type="EMBL" id="JACHHG010000017">
    <property type="protein sequence ID" value="MBB6099941.1"/>
    <property type="molecule type" value="Genomic_DNA"/>
</dbReference>
<organism evidence="2 3">
    <name type="scientific">Deinobacterium chartae</name>
    <dbReference type="NCBI Taxonomy" id="521158"/>
    <lineage>
        <taxon>Bacteria</taxon>
        <taxon>Thermotogati</taxon>
        <taxon>Deinococcota</taxon>
        <taxon>Deinococci</taxon>
        <taxon>Deinococcales</taxon>
        <taxon>Deinococcaceae</taxon>
        <taxon>Deinobacterium</taxon>
    </lineage>
</organism>
<name>A0A841I291_9DEIO</name>
<evidence type="ECO:0000256" key="1">
    <source>
        <dbReference type="SAM" id="Phobius"/>
    </source>
</evidence>
<comment type="caution">
    <text evidence="2">The sequence shown here is derived from an EMBL/GenBank/DDBJ whole genome shotgun (WGS) entry which is preliminary data.</text>
</comment>
<reference evidence="2 3" key="1">
    <citation type="submission" date="2020-08" db="EMBL/GenBank/DDBJ databases">
        <title>Genomic Encyclopedia of Type Strains, Phase IV (KMG-IV): sequencing the most valuable type-strain genomes for metagenomic binning, comparative biology and taxonomic classification.</title>
        <authorList>
            <person name="Goeker M."/>
        </authorList>
    </citation>
    <scope>NUCLEOTIDE SEQUENCE [LARGE SCALE GENOMIC DNA]</scope>
    <source>
        <strain evidence="2 3">DSM 21458</strain>
    </source>
</reference>
<feature type="transmembrane region" description="Helical" evidence="1">
    <location>
        <begin position="80"/>
        <end position="108"/>
    </location>
</feature>
<dbReference type="PANTHER" id="PTHR37305:SF1">
    <property type="entry name" value="MEMBRANE PROTEIN"/>
    <property type="match status" value="1"/>
</dbReference>
<evidence type="ECO:0000313" key="2">
    <source>
        <dbReference type="EMBL" id="MBB6099941.1"/>
    </source>
</evidence>
<dbReference type="PANTHER" id="PTHR37305">
    <property type="entry name" value="INTEGRAL MEMBRANE PROTEIN-RELATED"/>
    <property type="match status" value="1"/>
</dbReference>
<keyword evidence="1" id="KW-1133">Transmembrane helix</keyword>
<feature type="transmembrane region" description="Helical" evidence="1">
    <location>
        <begin position="248"/>
        <end position="269"/>
    </location>
</feature>
<protein>
    <submittedName>
        <fullName evidence="2">ABC-2 type transport system permease protein</fullName>
    </submittedName>
</protein>
<feature type="transmembrane region" description="Helical" evidence="1">
    <location>
        <begin position="207"/>
        <end position="228"/>
    </location>
</feature>
<dbReference type="AlphaFoldDB" id="A0A841I291"/>
<dbReference type="RefSeq" id="WP_343058497.1">
    <property type="nucleotide sequence ID" value="NZ_JACHHG010000017.1"/>
</dbReference>
<dbReference type="Proteomes" id="UP000569951">
    <property type="component" value="Unassembled WGS sequence"/>
</dbReference>
<dbReference type="Pfam" id="PF12730">
    <property type="entry name" value="ABC2_membrane_4"/>
    <property type="match status" value="1"/>
</dbReference>
<accession>A0A841I291</accession>
<proteinExistence type="predicted"/>